<protein>
    <submittedName>
        <fullName evidence="2">Uncharacterized protein</fullName>
    </submittedName>
</protein>
<feature type="compositionally biased region" description="Acidic residues" evidence="1">
    <location>
        <begin position="80"/>
        <end position="90"/>
    </location>
</feature>
<comment type="caution">
    <text evidence="2">The sequence shown here is derived from an EMBL/GenBank/DDBJ whole genome shotgun (WGS) entry which is preliminary data.</text>
</comment>
<feature type="region of interest" description="Disordered" evidence="1">
    <location>
        <begin position="72"/>
        <end position="98"/>
    </location>
</feature>
<dbReference type="EMBL" id="CAJNOE010000079">
    <property type="protein sequence ID" value="CAF0872579.1"/>
    <property type="molecule type" value="Genomic_DNA"/>
</dbReference>
<dbReference type="AlphaFoldDB" id="A0A813XNS3"/>
<name>A0A813XNS3_9BILA</name>
<gene>
    <name evidence="2" type="ORF">IZO911_LOCUS10739</name>
</gene>
<evidence type="ECO:0000313" key="2">
    <source>
        <dbReference type="EMBL" id="CAF0872579.1"/>
    </source>
</evidence>
<proteinExistence type="predicted"/>
<dbReference type="Proteomes" id="UP000663860">
    <property type="component" value="Unassembled WGS sequence"/>
</dbReference>
<organism evidence="2 3">
    <name type="scientific">Adineta steineri</name>
    <dbReference type="NCBI Taxonomy" id="433720"/>
    <lineage>
        <taxon>Eukaryota</taxon>
        <taxon>Metazoa</taxon>
        <taxon>Spiralia</taxon>
        <taxon>Gnathifera</taxon>
        <taxon>Rotifera</taxon>
        <taxon>Eurotatoria</taxon>
        <taxon>Bdelloidea</taxon>
        <taxon>Adinetida</taxon>
        <taxon>Adinetidae</taxon>
        <taxon>Adineta</taxon>
    </lineage>
</organism>
<evidence type="ECO:0000256" key="1">
    <source>
        <dbReference type="SAM" id="MobiDB-lite"/>
    </source>
</evidence>
<accession>A0A813XNS3</accession>
<evidence type="ECO:0000313" key="3">
    <source>
        <dbReference type="Proteomes" id="UP000663860"/>
    </source>
</evidence>
<sequence length="98" mass="11483">MTRDIAEYFIERCKRLRQANDIEGALQRLYWAKRLWRQYDKMDQNISTDEPRPVKESQKMKEINKLIEEIESELPKSGSDEDAANSDDDCVQSSEPTG</sequence>
<reference evidence="2" key="1">
    <citation type="submission" date="2021-02" db="EMBL/GenBank/DDBJ databases">
        <authorList>
            <person name="Nowell W R."/>
        </authorList>
    </citation>
    <scope>NUCLEOTIDE SEQUENCE</scope>
</reference>